<dbReference type="PANTHER" id="PTHR37419:SF1">
    <property type="entry name" value="SERINE_THREONINE-PROTEIN KINASE TOXIN HIPA"/>
    <property type="match status" value="1"/>
</dbReference>
<dbReference type="RefSeq" id="WP_157389777.1">
    <property type="nucleotide sequence ID" value="NZ_WRPP01000004.1"/>
</dbReference>
<gene>
    <name evidence="6" type="ORF">GPX89_23905</name>
</gene>
<dbReference type="InterPro" id="IPR012893">
    <property type="entry name" value="HipA-like_C"/>
</dbReference>
<comment type="similarity">
    <text evidence="1">Belongs to the HipA Ser/Thr kinase family.</text>
</comment>
<dbReference type="InterPro" id="IPR017508">
    <property type="entry name" value="HipA_N1"/>
</dbReference>
<proteinExistence type="inferred from homology"/>
<comment type="caution">
    <text evidence="6">The sequence shown here is derived from an EMBL/GenBank/DDBJ whole genome shotgun (WGS) entry which is preliminary data.</text>
</comment>
<evidence type="ECO:0000256" key="3">
    <source>
        <dbReference type="ARBA" id="ARBA00022777"/>
    </source>
</evidence>
<evidence type="ECO:0000313" key="6">
    <source>
        <dbReference type="EMBL" id="MVU80279.1"/>
    </source>
</evidence>
<dbReference type="Proteomes" id="UP000466794">
    <property type="component" value="Unassembled WGS sequence"/>
</dbReference>
<evidence type="ECO:0000256" key="1">
    <source>
        <dbReference type="ARBA" id="ARBA00010164"/>
    </source>
</evidence>
<organism evidence="6 7">
    <name type="scientific">Nocardia terrae</name>
    <dbReference type="NCBI Taxonomy" id="2675851"/>
    <lineage>
        <taxon>Bacteria</taxon>
        <taxon>Bacillati</taxon>
        <taxon>Actinomycetota</taxon>
        <taxon>Actinomycetes</taxon>
        <taxon>Mycobacteriales</taxon>
        <taxon>Nocardiaceae</taxon>
        <taxon>Nocardia</taxon>
    </lineage>
</organism>
<evidence type="ECO:0000313" key="7">
    <source>
        <dbReference type="Proteomes" id="UP000466794"/>
    </source>
</evidence>
<keyword evidence="7" id="KW-1185">Reference proteome</keyword>
<reference evidence="6 7" key="1">
    <citation type="submission" date="2019-12" db="EMBL/GenBank/DDBJ databases">
        <title>Nocardia sp. nov. ET3-3 isolated from soil.</title>
        <authorList>
            <person name="Kanchanasin P."/>
            <person name="Tanasupawat S."/>
            <person name="Yuki M."/>
            <person name="Kudo T."/>
        </authorList>
    </citation>
    <scope>NUCLEOTIDE SEQUENCE [LARGE SCALE GENOMIC DNA]</scope>
    <source>
        <strain evidence="6 7">ET3-3</strain>
    </source>
</reference>
<dbReference type="Gene3D" id="1.10.1070.20">
    <property type="match status" value="1"/>
</dbReference>
<feature type="domain" description="HipA-like C-terminal" evidence="4">
    <location>
        <begin position="140"/>
        <end position="378"/>
    </location>
</feature>
<keyword evidence="3" id="KW-0418">Kinase</keyword>
<dbReference type="Pfam" id="PF13657">
    <property type="entry name" value="Couple_hipA"/>
    <property type="match status" value="1"/>
</dbReference>
<dbReference type="Pfam" id="PF07804">
    <property type="entry name" value="HipA_C"/>
    <property type="match status" value="1"/>
</dbReference>
<dbReference type="AlphaFoldDB" id="A0A7K1V1H7"/>
<protein>
    <submittedName>
        <fullName evidence="6">Type II toxin-antitoxin system HipA family toxin</fullName>
    </submittedName>
</protein>
<dbReference type="InterPro" id="IPR052028">
    <property type="entry name" value="HipA_Ser/Thr_kinase"/>
</dbReference>
<dbReference type="EMBL" id="WRPP01000004">
    <property type="protein sequence ID" value="MVU80279.1"/>
    <property type="molecule type" value="Genomic_DNA"/>
</dbReference>
<name>A0A7K1V1H7_9NOCA</name>
<dbReference type="GO" id="GO:0005829">
    <property type="term" value="C:cytosol"/>
    <property type="evidence" value="ECO:0007669"/>
    <property type="project" value="TreeGrafter"/>
</dbReference>
<dbReference type="NCBIfam" id="TIGR03071">
    <property type="entry name" value="couple_hipA"/>
    <property type="match status" value="1"/>
</dbReference>
<keyword evidence="2" id="KW-0808">Transferase</keyword>
<dbReference type="GO" id="GO:0004674">
    <property type="term" value="F:protein serine/threonine kinase activity"/>
    <property type="evidence" value="ECO:0007669"/>
    <property type="project" value="TreeGrafter"/>
</dbReference>
<dbReference type="PANTHER" id="PTHR37419">
    <property type="entry name" value="SERINE/THREONINE-PROTEIN KINASE TOXIN HIPA"/>
    <property type="match status" value="1"/>
</dbReference>
<accession>A0A7K1V1H7</accession>
<evidence type="ECO:0000259" key="4">
    <source>
        <dbReference type="Pfam" id="PF07804"/>
    </source>
</evidence>
<evidence type="ECO:0000256" key="2">
    <source>
        <dbReference type="ARBA" id="ARBA00022679"/>
    </source>
</evidence>
<evidence type="ECO:0000259" key="5">
    <source>
        <dbReference type="Pfam" id="PF13657"/>
    </source>
</evidence>
<feature type="domain" description="HipA N-terminal subdomain 1" evidence="5">
    <location>
        <begin position="9"/>
        <end position="107"/>
    </location>
</feature>
<sequence>MALPERSYAVLMGIERVGTLLQRGDFTRFVFSEEYLRNPVRPVLGLTFEQSLTARQSASLRLPPWFSNLLPEGVLRDWIATARGVSAAREMELLAQVGHDLPGAVRVMPCPEDETWEESESWDLPSRESGSDPDYPELRFSLAGVAMKFSMLAQGDRLTLPAYGQGGDWIVKLPDRSHSNVPLNEYTMMRLADAVGIDVPEVRLYQRDELETLPPHVWPNTETVAYAVKRFDRTQDRSSIHIEDLAQVRDVYPSEKYAGNYETVASLIYRRRDVMGLREFARRLAFNILVSNGDAHLKNWSLIYRNPGLPTLAPAYDLVSTRPYMGEGETLAMKLAGSRRFDRVTAYTFERLERRLSASDAALGAVVSELVEKVHTAWPQFADELAIAPHIRRSVAESIEVHGRTILSSRRD</sequence>